<sequence length="228" mass="24525">MLGAGTCLAPVLRAGARAGLDLSGEDRILALLAATHHQPIEPLFLTKLGRASKLWALGEKSLAHIHLIHCGLPAIESEEQAFRLFLADGLIAEGYPPAALSKALGFDLPQGLCKYSPDQPRDDHGRWTASAESSGGPGGFSLTYADETGDPGGSDVPITYVSSSDPGKDREKDDPLYEERRAFGEETPEEDLRHGRPIDPMGPTAFPFAGGRRRRRPARPPARSRLIL</sequence>
<dbReference type="AlphaFoldDB" id="A0A8B6M2W5"/>
<gene>
    <name evidence="2" type="ORF">MPC4_160017</name>
</gene>
<proteinExistence type="predicted"/>
<evidence type="ECO:0000313" key="3">
    <source>
        <dbReference type="Proteomes" id="UP000485880"/>
    </source>
</evidence>
<accession>A0A8B6M2W5</accession>
<evidence type="ECO:0000256" key="1">
    <source>
        <dbReference type="SAM" id="MobiDB-lite"/>
    </source>
</evidence>
<reference evidence="2 3" key="1">
    <citation type="submission" date="2019-05" db="EMBL/GenBank/DDBJ databases">
        <authorList>
            <person name="Farhan Ul Haque M."/>
        </authorList>
    </citation>
    <scope>NUCLEOTIDE SEQUENCE [LARGE SCALE GENOMIC DNA]</scope>
    <source>
        <strain evidence="2">2</strain>
    </source>
</reference>
<keyword evidence="3" id="KW-1185">Reference proteome</keyword>
<dbReference type="RefSeq" id="WP_244628873.1">
    <property type="nucleotide sequence ID" value="NZ_CABFMQ020000068.1"/>
</dbReference>
<dbReference type="EMBL" id="CABFMQ020000068">
    <property type="protein sequence ID" value="VTZ49367.1"/>
    <property type="molecule type" value="Genomic_DNA"/>
</dbReference>
<name>A0A8B6M2W5_METTU</name>
<organism evidence="2 3">
    <name type="scientific">Methylocella tundrae</name>
    <dbReference type="NCBI Taxonomy" id="227605"/>
    <lineage>
        <taxon>Bacteria</taxon>
        <taxon>Pseudomonadati</taxon>
        <taxon>Pseudomonadota</taxon>
        <taxon>Alphaproteobacteria</taxon>
        <taxon>Hyphomicrobiales</taxon>
        <taxon>Beijerinckiaceae</taxon>
        <taxon>Methylocella</taxon>
    </lineage>
</organism>
<comment type="caution">
    <text evidence="2">The sequence shown here is derived from an EMBL/GenBank/DDBJ whole genome shotgun (WGS) entry which is preliminary data.</text>
</comment>
<feature type="region of interest" description="Disordered" evidence="1">
    <location>
        <begin position="115"/>
        <end position="228"/>
    </location>
</feature>
<dbReference type="Proteomes" id="UP000485880">
    <property type="component" value="Unassembled WGS sequence"/>
</dbReference>
<protein>
    <submittedName>
        <fullName evidence="2">Uncharacterized protein</fullName>
    </submittedName>
</protein>
<feature type="compositionally biased region" description="Basic and acidic residues" evidence="1">
    <location>
        <begin position="166"/>
        <end position="197"/>
    </location>
</feature>
<evidence type="ECO:0000313" key="2">
    <source>
        <dbReference type="EMBL" id="VTZ49367.1"/>
    </source>
</evidence>